<protein>
    <submittedName>
        <fullName evidence="1">Uncharacterized protein</fullName>
    </submittedName>
</protein>
<dbReference type="AlphaFoldDB" id="A0A5C6B3Q2"/>
<comment type="caution">
    <text evidence="1">The sequence shown here is derived from an EMBL/GenBank/DDBJ whole genome shotgun (WGS) entry which is preliminary data.</text>
</comment>
<proteinExistence type="predicted"/>
<accession>A0A5C6B3Q2</accession>
<dbReference type="EMBL" id="SJPP01000004">
    <property type="protein sequence ID" value="TWU05124.1"/>
    <property type="molecule type" value="Genomic_DNA"/>
</dbReference>
<reference evidence="1 2" key="1">
    <citation type="submission" date="2019-02" db="EMBL/GenBank/DDBJ databases">
        <title>Deep-cultivation of Planctomycetes and their phenomic and genomic characterization uncovers novel biology.</title>
        <authorList>
            <person name="Wiegand S."/>
            <person name="Jogler M."/>
            <person name="Boedeker C."/>
            <person name="Pinto D."/>
            <person name="Vollmers J."/>
            <person name="Rivas-Marin E."/>
            <person name="Kohn T."/>
            <person name="Peeters S.H."/>
            <person name="Heuer A."/>
            <person name="Rast P."/>
            <person name="Oberbeckmann S."/>
            <person name="Bunk B."/>
            <person name="Jeske O."/>
            <person name="Meyerdierks A."/>
            <person name="Storesund J.E."/>
            <person name="Kallscheuer N."/>
            <person name="Luecker S."/>
            <person name="Lage O.M."/>
            <person name="Pohl T."/>
            <person name="Merkel B.J."/>
            <person name="Hornburger P."/>
            <person name="Mueller R.-W."/>
            <person name="Bruemmer F."/>
            <person name="Labrenz M."/>
            <person name="Spormann A.M."/>
            <person name="Op Den Camp H."/>
            <person name="Overmann J."/>
            <person name="Amann R."/>
            <person name="Jetten M.S.M."/>
            <person name="Mascher T."/>
            <person name="Medema M.H."/>
            <person name="Devos D.P."/>
            <person name="Kaster A.-K."/>
            <person name="Ovreas L."/>
            <person name="Rohde M."/>
            <person name="Galperin M.Y."/>
            <person name="Jogler C."/>
        </authorList>
    </citation>
    <scope>NUCLEOTIDE SEQUENCE [LARGE SCALE GENOMIC DNA]</scope>
    <source>
        <strain evidence="1 2">CA54</strain>
    </source>
</reference>
<organism evidence="1 2">
    <name type="scientific">Symmachiella macrocystis</name>
    <dbReference type="NCBI Taxonomy" id="2527985"/>
    <lineage>
        <taxon>Bacteria</taxon>
        <taxon>Pseudomonadati</taxon>
        <taxon>Planctomycetota</taxon>
        <taxon>Planctomycetia</taxon>
        <taxon>Planctomycetales</taxon>
        <taxon>Planctomycetaceae</taxon>
        <taxon>Symmachiella</taxon>
    </lineage>
</organism>
<name>A0A5C6B3Q2_9PLAN</name>
<evidence type="ECO:0000313" key="1">
    <source>
        <dbReference type="EMBL" id="TWU05124.1"/>
    </source>
</evidence>
<keyword evidence="2" id="KW-1185">Reference proteome</keyword>
<sequence length="69" mass="7498">MSRSDVRRHLCVPVLQDLASYSQCSLGAGFHETTKLNFAPIGIVRQGASRAATLMILPEVTLVGSQLER</sequence>
<gene>
    <name evidence="1" type="ORF">CA54_58120</name>
</gene>
<evidence type="ECO:0000313" key="2">
    <source>
        <dbReference type="Proteomes" id="UP000320735"/>
    </source>
</evidence>
<dbReference type="Proteomes" id="UP000320735">
    <property type="component" value="Unassembled WGS sequence"/>
</dbReference>